<dbReference type="PROSITE" id="PS01186">
    <property type="entry name" value="EGF_2"/>
    <property type="match status" value="1"/>
</dbReference>
<dbReference type="SUPFAM" id="SSF49854">
    <property type="entry name" value="Spermadhesin, CUB domain"/>
    <property type="match status" value="1"/>
</dbReference>
<dbReference type="InterPro" id="IPR000742">
    <property type="entry name" value="EGF"/>
</dbReference>
<dbReference type="GO" id="GO:0016020">
    <property type="term" value="C:membrane"/>
    <property type="evidence" value="ECO:0007669"/>
    <property type="project" value="InterPro"/>
</dbReference>
<comment type="caution">
    <text evidence="3">Lacks conserved residue(s) required for the propagation of feature annotation.</text>
</comment>
<dbReference type="EMBL" id="BMAT01006755">
    <property type="protein sequence ID" value="GFS19266.1"/>
    <property type="molecule type" value="Genomic_DNA"/>
</dbReference>
<protein>
    <submittedName>
        <fullName evidence="8">Tolloid 2-like protein</fullName>
    </submittedName>
</protein>
<comment type="caution">
    <text evidence="8">The sequence shown here is derived from an EMBL/GenBank/DDBJ whole genome shotgun (WGS) entry which is preliminary data.</text>
</comment>
<dbReference type="CDD" id="cd00041">
    <property type="entry name" value="CUB"/>
    <property type="match status" value="1"/>
</dbReference>
<dbReference type="PROSITE" id="PS01180">
    <property type="entry name" value="CUB"/>
    <property type="match status" value="1"/>
</dbReference>
<dbReference type="PROSITE" id="PS50026">
    <property type="entry name" value="EGF_3"/>
    <property type="match status" value="1"/>
</dbReference>
<keyword evidence="3" id="KW-0245">EGF-like domain</keyword>
<dbReference type="InterPro" id="IPR036445">
    <property type="entry name" value="GPCR_2_extracell_dom_sf"/>
</dbReference>
<evidence type="ECO:0000256" key="1">
    <source>
        <dbReference type="ARBA" id="ARBA00022737"/>
    </source>
</evidence>
<keyword evidence="9" id="KW-1185">Reference proteome</keyword>
<dbReference type="Gene3D" id="2.60.120.290">
    <property type="entry name" value="Spermadhesin, CUB domain"/>
    <property type="match status" value="1"/>
</dbReference>
<dbReference type="PANTHER" id="PTHR24251">
    <property type="entry name" value="OVOCHYMASE-RELATED"/>
    <property type="match status" value="1"/>
</dbReference>
<feature type="compositionally biased region" description="Basic and acidic residues" evidence="4">
    <location>
        <begin position="521"/>
        <end position="537"/>
    </location>
</feature>
<dbReference type="SMART" id="SM00042">
    <property type="entry name" value="CUB"/>
    <property type="match status" value="1"/>
</dbReference>
<feature type="region of interest" description="Disordered" evidence="4">
    <location>
        <begin position="510"/>
        <end position="541"/>
    </location>
</feature>
<dbReference type="GO" id="GO:0004930">
    <property type="term" value="F:G protein-coupled receptor activity"/>
    <property type="evidence" value="ECO:0007669"/>
    <property type="project" value="InterPro"/>
</dbReference>
<evidence type="ECO:0000259" key="6">
    <source>
        <dbReference type="PROSITE" id="PS50026"/>
    </source>
</evidence>
<evidence type="ECO:0000256" key="2">
    <source>
        <dbReference type="ARBA" id="ARBA00023157"/>
    </source>
</evidence>
<dbReference type="InterPro" id="IPR035914">
    <property type="entry name" value="Sperma_CUB_dom_sf"/>
</dbReference>
<dbReference type="PROSITE" id="PS50227">
    <property type="entry name" value="G_PROTEIN_RECEP_F2_3"/>
    <property type="match status" value="1"/>
</dbReference>
<feature type="domain" description="G-protein coupled receptors family 2 profile 1" evidence="7">
    <location>
        <begin position="280"/>
        <end position="376"/>
    </location>
</feature>
<dbReference type="InterPro" id="IPR001879">
    <property type="entry name" value="GPCR_2_extracellular_dom"/>
</dbReference>
<feature type="domain" description="EGF-like" evidence="6">
    <location>
        <begin position="266"/>
        <end position="305"/>
    </location>
</feature>
<evidence type="ECO:0000259" key="5">
    <source>
        <dbReference type="PROSITE" id="PS01180"/>
    </source>
</evidence>
<name>A0AAV4JFC2_9GAST</name>
<evidence type="ECO:0000256" key="3">
    <source>
        <dbReference type="PROSITE-ProRule" id="PRU00076"/>
    </source>
</evidence>
<dbReference type="Pfam" id="PF00431">
    <property type="entry name" value="CUB"/>
    <property type="match status" value="1"/>
</dbReference>
<sequence length="575" mass="61754">MTTSGCQGSCDLPGYDDEAILLTDWSGTVSSPGFLSEQGYPDNQNCTWSIRVSAGSRVKVKFGVFDLEDGFYRNGQPDDWEAKQCWDNVTITDTDGQILFRSCGVLNDSTEVSSSGRSLVIQFQSDSSNGARGFNIFYYGVRCAWRIGDPAKSVRQLRMLQSTKRADDSLFSSDIDTDLPSCGDSPFMIRTSNNLSSLQDELCAGRHNLVYFESVVLVYDGTDPSTSWTGRVVINMTGLCENLPGVGESFCSCKVGYTGSDCDTSVTDACSDVTCYNGGTCQIGDQSQGFCLCPGDGDFTGQFCDIPRDARYCPAQEDVSDGYAISWGDTLAPGENVQPCPAEARGNATRLCLQHPASDTGGKWARPDLSRCVSAEVYGITQETSALLSDFLVPAEKNKKILDLTARLANVTNSFSSWRPGKPGPFPGDLLASGKVMVNLSRASGDRLKVSRSEAENLTRNYAAAVNSIIDPDMSSTWSKAPPTLVEETVSAVVGSTQAMVASVVTSLTSGPEVTSAPEVTSRRPDATEAPSGRDSEPMLNISRRNLGKAVDVYLARFQSVANLLSITEETGNSQ</sequence>
<dbReference type="Gene3D" id="4.10.1240.10">
    <property type="entry name" value="GPCR, family 2, extracellular hormone receptor domain"/>
    <property type="match status" value="1"/>
</dbReference>
<gene>
    <name evidence="8" type="ORF">ElyMa_003284700</name>
</gene>
<evidence type="ECO:0000256" key="4">
    <source>
        <dbReference type="SAM" id="MobiDB-lite"/>
    </source>
</evidence>
<organism evidence="8 9">
    <name type="scientific">Elysia marginata</name>
    <dbReference type="NCBI Taxonomy" id="1093978"/>
    <lineage>
        <taxon>Eukaryota</taxon>
        <taxon>Metazoa</taxon>
        <taxon>Spiralia</taxon>
        <taxon>Lophotrochozoa</taxon>
        <taxon>Mollusca</taxon>
        <taxon>Gastropoda</taxon>
        <taxon>Heterobranchia</taxon>
        <taxon>Euthyneura</taxon>
        <taxon>Panpulmonata</taxon>
        <taxon>Sacoglossa</taxon>
        <taxon>Placobranchoidea</taxon>
        <taxon>Plakobranchidae</taxon>
        <taxon>Elysia</taxon>
    </lineage>
</organism>
<dbReference type="InterPro" id="IPR000859">
    <property type="entry name" value="CUB_dom"/>
</dbReference>
<accession>A0AAV4JFC2</accession>
<dbReference type="AlphaFoldDB" id="A0AAV4JFC2"/>
<proteinExistence type="predicted"/>
<keyword evidence="2" id="KW-1015">Disulfide bond</keyword>
<feature type="domain" description="CUB" evidence="5">
    <location>
        <begin position="6"/>
        <end position="141"/>
    </location>
</feature>
<evidence type="ECO:0000313" key="8">
    <source>
        <dbReference type="EMBL" id="GFS19266.1"/>
    </source>
</evidence>
<keyword evidence="1" id="KW-0677">Repeat</keyword>
<dbReference type="PROSITE" id="PS00022">
    <property type="entry name" value="EGF_1"/>
    <property type="match status" value="1"/>
</dbReference>
<reference evidence="8 9" key="1">
    <citation type="journal article" date="2021" name="Elife">
        <title>Chloroplast acquisition without the gene transfer in kleptoplastic sea slugs, Plakobranchus ocellatus.</title>
        <authorList>
            <person name="Maeda T."/>
            <person name="Takahashi S."/>
            <person name="Yoshida T."/>
            <person name="Shimamura S."/>
            <person name="Takaki Y."/>
            <person name="Nagai Y."/>
            <person name="Toyoda A."/>
            <person name="Suzuki Y."/>
            <person name="Arimoto A."/>
            <person name="Ishii H."/>
            <person name="Satoh N."/>
            <person name="Nishiyama T."/>
            <person name="Hasebe M."/>
            <person name="Maruyama T."/>
            <person name="Minagawa J."/>
            <person name="Obokata J."/>
            <person name="Shigenobu S."/>
        </authorList>
    </citation>
    <scope>NUCLEOTIDE SEQUENCE [LARGE SCALE GENOMIC DNA]</scope>
</reference>
<evidence type="ECO:0000259" key="7">
    <source>
        <dbReference type="PROSITE" id="PS50227"/>
    </source>
</evidence>
<dbReference type="Proteomes" id="UP000762676">
    <property type="component" value="Unassembled WGS sequence"/>
</dbReference>
<evidence type="ECO:0000313" key="9">
    <source>
        <dbReference type="Proteomes" id="UP000762676"/>
    </source>
</evidence>
<dbReference type="Gene3D" id="2.10.25.10">
    <property type="entry name" value="Laminin"/>
    <property type="match status" value="1"/>
</dbReference>